<dbReference type="AlphaFoldDB" id="A0A976QS61"/>
<dbReference type="EMBL" id="CP056066">
    <property type="protein sequence ID" value="UKJ88966.2"/>
    <property type="molecule type" value="Genomic_DNA"/>
</dbReference>
<reference evidence="2" key="1">
    <citation type="submission" date="2022-07" db="EMBL/GenBank/DDBJ databases">
        <title>Evaluation of T. orientalis genome assembly methods using nanopore sequencing and analysis of variation between genomes.</title>
        <authorList>
            <person name="Yam J."/>
            <person name="Micallef M.L."/>
            <person name="Liu M."/>
            <person name="Djordjevic S.P."/>
            <person name="Bogema D.R."/>
            <person name="Jenkins C."/>
        </authorList>
    </citation>
    <scope>NUCLEOTIDE SEQUENCE</scope>
    <source>
        <strain evidence="2">Fish Creek</strain>
    </source>
</reference>
<protein>
    <submittedName>
        <fullName evidence="2">Uncharacterized protein</fullName>
    </submittedName>
</protein>
<feature type="compositionally biased region" description="Basic residues" evidence="1">
    <location>
        <begin position="87"/>
        <end position="99"/>
    </location>
</feature>
<feature type="compositionally biased region" description="Polar residues" evidence="1">
    <location>
        <begin position="348"/>
        <end position="357"/>
    </location>
</feature>
<organism evidence="2 3">
    <name type="scientific">Theileria orientalis</name>
    <dbReference type="NCBI Taxonomy" id="68886"/>
    <lineage>
        <taxon>Eukaryota</taxon>
        <taxon>Sar</taxon>
        <taxon>Alveolata</taxon>
        <taxon>Apicomplexa</taxon>
        <taxon>Aconoidasida</taxon>
        <taxon>Piroplasmida</taxon>
        <taxon>Theileriidae</taxon>
        <taxon>Theileria</taxon>
    </lineage>
</organism>
<dbReference type="Proteomes" id="UP000244803">
    <property type="component" value="Chromosome 3"/>
</dbReference>
<feature type="compositionally biased region" description="Basic residues" evidence="1">
    <location>
        <begin position="111"/>
        <end position="120"/>
    </location>
</feature>
<feature type="compositionally biased region" description="Basic and acidic residues" evidence="1">
    <location>
        <begin position="191"/>
        <end position="209"/>
    </location>
</feature>
<feature type="region of interest" description="Disordered" evidence="1">
    <location>
        <begin position="339"/>
        <end position="386"/>
    </location>
</feature>
<evidence type="ECO:0000313" key="3">
    <source>
        <dbReference type="Proteomes" id="UP000244803"/>
    </source>
</evidence>
<proteinExistence type="predicted"/>
<feature type="compositionally biased region" description="Low complexity" evidence="1">
    <location>
        <begin position="100"/>
        <end position="110"/>
    </location>
</feature>
<accession>A0A976QS61</accession>
<feature type="compositionally biased region" description="Basic residues" evidence="1">
    <location>
        <begin position="133"/>
        <end position="150"/>
    </location>
</feature>
<evidence type="ECO:0000256" key="1">
    <source>
        <dbReference type="SAM" id="MobiDB-lite"/>
    </source>
</evidence>
<evidence type="ECO:0000313" key="2">
    <source>
        <dbReference type="EMBL" id="UKJ88966.2"/>
    </source>
</evidence>
<dbReference type="OrthoDB" id="347712at2759"/>
<feature type="region of interest" description="Disordered" evidence="1">
    <location>
        <begin position="85"/>
        <end position="225"/>
    </location>
</feature>
<gene>
    <name evidence="2" type="ORF">MACJ_002212</name>
</gene>
<name>A0A976QS61_THEOR</name>
<sequence>MSKPGYKDLGISSKEYEEALLLERLFKLVKKNPCSTCLLKKPTHVDLDRFDLVCTNCSKRCSSKIQIGKGVISTADLERLESIYDRSKKKQDRPKKQSHVARSPSVSSVHSHTHKKHNKYTHSDSGSEANQRSRSKRRSKKRESYRHQPHHDHYPEVFEKYPVRSNPLEGYPRPYPNERYTPPFRPHRERSRRDENPNRPRDMPRDMPLPRDSYMNRDPTVGVDKHKTRDYDTRREHDIGRDSYPQHPSYGYYGHHRFSERYPEGYQPSYQRHAMKRNQTVYDYPTQRRDVPGMMGLMSTHGYSNGMVVRNQLALPAPDKGYAREKKSHSLALTNGFQAFRSLPPPKTESTASNNPFSKRPTEQAPKPYDFSHMRDALNPPKTLGRYQESYYPRDFNLSKLGNPGFPDSSANYYNRY</sequence>
<feature type="compositionally biased region" description="Basic and acidic residues" evidence="1">
    <location>
        <begin position="151"/>
        <end position="162"/>
    </location>
</feature>